<proteinExistence type="predicted"/>
<dbReference type="STRING" id="758825.SAMN02982985_02879"/>
<protein>
    <submittedName>
        <fullName evidence="1">Uncharacterized protein</fullName>
    </submittedName>
</protein>
<gene>
    <name evidence="1" type="ORF">SAMN02982985_02879</name>
</gene>
<dbReference type="EMBL" id="FOTW01000013">
    <property type="protein sequence ID" value="SFM13546.1"/>
    <property type="molecule type" value="Genomic_DNA"/>
</dbReference>
<dbReference type="OrthoDB" id="5464992at2"/>
<sequence length="177" mass="18895">MSDKLESIEQLHEAIRSGLAARLAGVPTVLHYPPSEAALALPALLVELAELRPGRDPGTGETGMVGRFVARLIVDAAGAKAALALRELAARLVLVLKHQNWGLPVGMAQWLQAGAGATAAAGRLEWQLEWSHEFELGAPIWPYPDSTNTQLMLGLDPETGIGKKARYWPAGDVPPNL</sequence>
<accession>A0A1I4NDT4</accession>
<dbReference type="AlphaFoldDB" id="A0A1I4NDT4"/>
<keyword evidence="2" id="KW-1185">Reference proteome</keyword>
<name>A0A1I4NDT4_9BURK</name>
<reference evidence="1 2" key="1">
    <citation type="submission" date="2016-10" db="EMBL/GenBank/DDBJ databases">
        <authorList>
            <person name="de Groot N.N."/>
        </authorList>
    </citation>
    <scope>NUCLEOTIDE SEQUENCE [LARGE SCALE GENOMIC DNA]</scope>
    <source>
        <strain evidence="1 2">ATCC 43154</strain>
    </source>
</reference>
<organism evidence="1 2">
    <name type="scientific">Rugamonas rubra</name>
    <dbReference type="NCBI Taxonomy" id="758825"/>
    <lineage>
        <taxon>Bacteria</taxon>
        <taxon>Pseudomonadati</taxon>
        <taxon>Pseudomonadota</taxon>
        <taxon>Betaproteobacteria</taxon>
        <taxon>Burkholderiales</taxon>
        <taxon>Oxalobacteraceae</taxon>
        <taxon>Telluria group</taxon>
        <taxon>Rugamonas</taxon>
    </lineage>
</organism>
<evidence type="ECO:0000313" key="2">
    <source>
        <dbReference type="Proteomes" id="UP000199470"/>
    </source>
</evidence>
<evidence type="ECO:0000313" key="1">
    <source>
        <dbReference type="EMBL" id="SFM13546.1"/>
    </source>
</evidence>
<dbReference type="Proteomes" id="UP000199470">
    <property type="component" value="Unassembled WGS sequence"/>
</dbReference>
<dbReference type="RefSeq" id="WP_093388383.1">
    <property type="nucleotide sequence ID" value="NZ_FOTW01000013.1"/>
</dbReference>